<protein>
    <submittedName>
        <fullName evidence="10">Acyl-CoA/acyl-ACP dehydrogenase</fullName>
    </submittedName>
</protein>
<organism evidence="10 11">
    <name type="scientific">Halorutilus salinus</name>
    <dbReference type="NCBI Taxonomy" id="2487751"/>
    <lineage>
        <taxon>Archaea</taxon>
        <taxon>Methanobacteriati</taxon>
        <taxon>Methanobacteriota</taxon>
        <taxon>Stenosarchaea group</taxon>
        <taxon>Halobacteria</taxon>
        <taxon>Halorutilales</taxon>
        <taxon>Halorutilaceae</taxon>
        <taxon>Halorutilus</taxon>
    </lineage>
</organism>
<accession>A0A9Q4GGN0</accession>
<dbReference type="InterPro" id="IPR009100">
    <property type="entry name" value="AcylCoA_DH/oxidase_NM_dom_sf"/>
</dbReference>
<feature type="domain" description="Acyl-CoA dehydrogenase/oxidase C-terminal" evidence="7">
    <location>
        <begin position="256"/>
        <end position="395"/>
    </location>
</feature>
<sequence length="402" mass="44766">MRIDEERRFFRDSLRDFLEEEVAPDVDEKDDEALSKDEIIGYQTKMKEELGIGFSPDVADDYFGDLAFYGIGSEEISRVWPSLNVTLNMSFPAMFVEFASDETKDAMMGKLETGEIIGGLGVSEPKSGTDTVHLGTTARPDGDEYVLNGQKTWVSNAPVADVLLVAAHNEETDAREMFLVDKENSPFETSELHKMGWKASPTGEVYLDDVRVPEDNNLSKMISNAVVEGKSLNEMLPYPQSVVDLFFELKPLNAIFAFMRTGMALMATGISQAALDDSVEYAKDRESFGKKIGEHQLIQEKLYGMKAKTEASRRLAYHAIDLLSEADEDARLMSSLAKGYACEKCNEVTYEGIQVHGAMGLSEEYPLERYHRDARVMTIPDGTTEVQKLIVGNEMLGLSAYS</sequence>
<evidence type="ECO:0000256" key="3">
    <source>
        <dbReference type="ARBA" id="ARBA00022630"/>
    </source>
</evidence>
<dbReference type="RefSeq" id="WP_266086699.1">
    <property type="nucleotide sequence ID" value="NZ_RKLV01000005.1"/>
</dbReference>
<dbReference type="SUPFAM" id="SSF56645">
    <property type="entry name" value="Acyl-CoA dehydrogenase NM domain-like"/>
    <property type="match status" value="1"/>
</dbReference>
<dbReference type="PANTHER" id="PTHR43884">
    <property type="entry name" value="ACYL-COA DEHYDROGENASE"/>
    <property type="match status" value="1"/>
</dbReference>
<evidence type="ECO:0000256" key="5">
    <source>
        <dbReference type="ARBA" id="ARBA00023002"/>
    </source>
</evidence>
<dbReference type="CDD" id="cd00567">
    <property type="entry name" value="ACAD"/>
    <property type="match status" value="1"/>
</dbReference>
<evidence type="ECO:0000256" key="4">
    <source>
        <dbReference type="ARBA" id="ARBA00022827"/>
    </source>
</evidence>
<dbReference type="GO" id="GO:0050660">
    <property type="term" value="F:flavin adenine dinucleotide binding"/>
    <property type="evidence" value="ECO:0007669"/>
    <property type="project" value="InterPro"/>
</dbReference>
<feature type="domain" description="Acyl-CoA dehydrogenase/oxidase N-terminal" evidence="9">
    <location>
        <begin position="5"/>
        <end position="115"/>
    </location>
</feature>
<dbReference type="EMBL" id="RKLV01000005">
    <property type="protein sequence ID" value="MCX2818857.1"/>
    <property type="molecule type" value="Genomic_DNA"/>
</dbReference>
<feature type="domain" description="Acyl-CoA oxidase/dehydrogenase middle" evidence="8">
    <location>
        <begin position="120"/>
        <end position="210"/>
    </location>
</feature>
<dbReference type="Gene3D" id="1.20.140.10">
    <property type="entry name" value="Butyryl-CoA Dehydrogenase, subunit A, domain 3"/>
    <property type="match status" value="1"/>
</dbReference>
<dbReference type="InterPro" id="IPR036250">
    <property type="entry name" value="AcylCo_DH-like_C"/>
</dbReference>
<dbReference type="Pfam" id="PF00441">
    <property type="entry name" value="Acyl-CoA_dh_1"/>
    <property type="match status" value="1"/>
</dbReference>
<evidence type="ECO:0000256" key="2">
    <source>
        <dbReference type="ARBA" id="ARBA00009347"/>
    </source>
</evidence>
<keyword evidence="3 6" id="KW-0285">Flavoprotein</keyword>
<dbReference type="InterPro" id="IPR037069">
    <property type="entry name" value="AcylCoA_DH/ox_N_sf"/>
</dbReference>
<evidence type="ECO:0000313" key="10">
    <source>
        <dbReference type="EMBL" id="MCX2818857.1"/>
    </source>
</evidence>
<dbReference type="Pfam" id="PF02771">
    <property type="entry name" value="Acyl-CoA_dh_N"/>
    <property type="match status" value="1"/>
</dbReference>
<reference evidence="10" key="1">
    <citation type="submission" date="2022-09" db="EMBL/GenBank/DDBJ databases">
        <title>Haloadaptaus new haloarchaeum isolated from saline soil.</title>
        <authorList>
            <person name="Duran-Viseras A."/>
            <person name="Sanchez-Porro C."/>
            <person name="Ventosa A."/>
        </authorList>
    </citation>
    <scope>NUCLEOTIDE SEQUENCE</scope>
    <source>
        <strain evidence="10">F3-133</strain>
    </source>
</reference>
<dbReference type="Proteomes" id="UP001149411">
    <property type="component" value="Unassembled WGS sequence"/>
</dbReference>
<dbReference type="InterPro" id="IPR009075">
    <property type="entry name" value="AcylCo_DH/oxidase_C"/>
</dbReference>
<dbReference type="InterPro" id="IPR006091">
    <property type="entry name" value="Acyl-CoA_Oxase/DH_mid-dom"/>
</dbReference>
<keyword evidence="11" id="KW-1185">Reference proteome</keyword>
<evidence type="ECO:0000259" key="7">
    <source>
        <dbReference type="Pfam" id="PF00441"/>
    </source>
</evidence>
<dbReference type="SUPFAM" id="SSF47203">
    <property type="entry name" value="Acyl-CoA dehydrogenase C-terminal domain-like"/>
    <property type="match status" value="1"/>
</dbReference>
<dbReference type="FunFam" id="1.20.140.10:FF:000001">
    <property type="entry name" value="Acyl-CoA dehydrogenase"/>
    <property type="match status" value="1"/>
</dbReference>
<evidence type="ECO:0000313" key="11">
    <source>
        <dbReference type="Proteomes" id="UP001149411"/>
    </source>
</evidence>
<name>A0A9Q4GGN0_9EURY</name>
<dbReference type="Gene3D" id="2.40.110.10">
    <property type="entry name" value="Butyryl-CoA Dehydrogenase, subunit A, domain 2"/>
    <property type="match status" value="1"/>
</dbReference>
<comment type="similarity">
    <text evidence="2 6">Belongs to the acyl-CoA dehydrogenase family.</text>
</comment>
<gene>
    <name evidence="10" type="ORF">EGH25_05785</name>
</gene>
<dbReference type="GO" id="GO:0003995">
    <property type="term" value="F:acyl-CoA dehydrogenase activity"/>
    <property type="evidence" value="ECO:0007669"/>
    <property type="project" value="TreeGrafter"/>
</dbReference>
<dbReference type="Pfam" id="PF02770">
    <property type="entry name" value="Acyl-CoA_dh_M"/>
    <property type="match status" value="1"/>
</dbReference>
<keyword evidence="4 6" id="KW-0274">FAD</keyword>
<dbReference type="Gene3D" id="1.10.540.10">
    <property type="entry name" value="Acyl-CoA dehydrogenase/oxidase, N-terminal domain"/>
    <property type="match status" value="1"/>
</dbReference>
<keyword evidence="5 6" id="KW-0560">Oxidoreductase</keyword>
<comment type="cofactor">
    <cofactor evidence="1 6">
        <name>FAD</name>
        <dbReference type="ChEBI" id="CHEBI:57692"/>
    </cofactor>
</comment>
<evidence type="ECO:0000259" key="8">
    <source>
        <dbReference type="Pfam" id="PF02770"/>
    </source>
</evidence>
<dbReference type="AlphaFoldDB" id="A0A9Q4GGN0"/>
<evidence type="ECO:0000259" key="9">
    <source>
        <dbReference type="Pfam" id="PF02771"/>
    </source>
</evidence>
<dbReference type="InterPro" id="IPR046373">
    <property type="entry name" value="Acyl-CoA_Oxase/DH_mid-dom_sf"/>
</dbReference>
<dbReference type="InterPro" id="IPR013786">
    <property type="entry name" value="AcylCoA_DH/ox_N"/>
</dbReference>
<comment type="caution">
    <text evidence="10">The sequence shown here is derived from an EMBL/GenBank/DDBJ whole genome shotgun (WGS) entry which is preliminary data.</text>
</comment>
<proteinExistence type="inferred from homology"/>
<evidence type="ECO:0000256" key="6">
    <source>
        <dbReference type="RuleBase" id="RU362125"/>
    </source>
</evidence>
<dbReference type="PANTHER" id="PTHR43884:SF12">
    <property type="entry name" value="ISOVALERYL-COA DEHYDROGENASE, MITOCHONDRIAL-RELATED"/>
    <property type="match status" value="1"/>
</dbReference>
<evidence type="ECO:0000256" key="1">
    <source>
        <dbReference type="ARBA" id="ARBA00001974"/>
    </source>
</evidence>